<proteinExistence type="inferred from homology"/>
<evidence type="ECO:0000313" key="8">
    <source>
        <dbReference type="Proteomes" id="UP000054251"/>
    </source>
</evidence>
<gene>
    <name evidence="7" type="ORF">AC631_02240</name>
</gene>
<dbReference type="GO" id="GO:0045040">
    <property type="term" value="P:protein insertion into mitochondrial outer membrane"/>
    <property type="evidence" value="ECO:0007669"/>
    <property type="project" value="TreeGrafter"/>
</dbReference>
<evidence type="ECO:0000256" key="5">
    <source>
        <dbReference type="ARBA" id="ARBA00023136"/>
    </source>
</evidence>
<comment type="similarity">
    <text evidence="2">Belongs to the SAM50/omp85 family.</text>
</comment>
<protein>
    <recommendedName>
        <fullName evidence="6">Bacterial surface antigen (D15) domain-containing protein</fullName>
    </recommendedName>
</protein>
<keyword evidence="8" id="KW-1185">Reference proteome</keyword>
<evidence type="ECO:0000256" key="3">
    <source>
        <dbReference type="ARBA" id="ARBA00022452"/>
    </source>
</evidence>
<reference evidence="7 8" key="1">
    <citation type="submission" date="2015-11" db="EMBL/GenBank/DDBJ databases">
        <title>The genome of Debaryomyces fabryi.</title>
        <authorList>
            <person name="Tafer H."/>
            <person name="Lopandic K."/>
        </authorList>
    </citation>
    <scope>NUCLEOTIDE SEQUENCE [LARGE SCALE GENOMIC DNA]</scope>
    <source>
        <strain evidence="7 8">CBS 789</strain>
    </source>
</reference>
<name>A0A0V1Q0L9_9ASCO</name>
<keyword evidence="4" id="KW-0812">Transmembrane</keyword>
<dbReference type="InterPro" id="IPR039910">
    <property type="entry name" value="D15-like"/>
</dbReference>
<evidence type="ECO:0000256" key="4">
    <source>
        <dbReference type="ARBA" id="ARBA00022692"/>
    </source>
</evidence>
<dbReference type="PANTHER" id="PTHR12815:SF18">
    <property type="entry name" value="SORTING AND ASSEMBLY MACHINERY COMPONENT 50 HOMOLOG"/>
    <property type="match status" value="1"/>
</dbReference>
<dbReference type="Gene3D" id="2.40.160.50">
    <property type="entry name" value="membrane protein fhac: a member of the omp85/tpsb transporter family"/>
    <property type="match status" value="1"/>
</dbReference>
<comment type="subcellular location">
    <subcellularLocation>
        <location evidence="1">Mitochondrion outer membrane</location>
        <topology evidence="1">Multi-pass membrane protein</topology>
    </subcellularLocation>
</comment>
<dbReference type="PANTHER" id="PTHR12815">
    <property type="entry name" value="SORTING AND ASSEMBLY MACHINERY SAMM50 PROTEIN FAMILY MEMBER"/>
    <property type="match status" value="1"/>
</dbReference>
<keyword evidence="5" id="KW-0472">Membrane</keyword>
<dbReference type="GO" id="GO:0005741">
    <property type="term" value="C:mitochondrial outer membrane"/>
    <property type="evidence" value="ECO:0007669"/>
    <property type="project" value="UniProtKB-SubCell"/>
</dbReference>
<dbReference type="OrthoDB" id="1724197at2759"/>
<feature type="domain" description="Bacterial surface antigen (D15)" evidence="6">
    <location>
        <begin position="171"/>
        <end position="484"/>
    </location>
</feature>
<evidence type="ECO:0000256" key="2">
    <source>
        <dbReference type="ARBA" id="ARBA00010913"/>
    </source>
</evidence>
<evidence type="ECO:0000313" key="7">
    <source>
        <dbReference type="EMBL" id="KSA02027.1"/>
    </source>
</evidence>
<organism evidence="7 8">
    <name type="scientific">Debaryomyces fabryi</name>
    <dbReference type="NCBI Taxonomy" id="58627"/>
    <lineage>
        <taxon>Eukaryota</taxon>
        <taxon>Fungi</taxon>
        <taxon>Dikarya</taxon>
        <taxon>Ascomycota</taxon>
        <taxon>Saccharomycotina</taxon>
        <taxon>Pichiomycetes</taxon>
        <taxon>Debaryomycetaceae</taxon>
        <taxon>Debaryomyces</taxon>
    </lineage>
</organism>
<evidence type="ECO:0000259" key="6">
    <source>
        <dbReference type="Pfam" id="PF01103"/>
    </source>
</evidence>
<accession>A0A0V1Q0L9</accession>
<comment type="caution">
    <text evidence="7">The sequence shown here is derived from an EMBL/GenBank/DDBJ whole genome shotgun (WGS) entry which is preliminary data.</text>
</comment>
<dbReference type="Proteomes" id="UP000054251">
    <property type="component" value="Unassembled WGS sequence"/>
</dbReference>
<dbReference type="InterPro" id="IPR000184">
    <property type="entry name" value="Bac_surfAg_D15"/>
</dbReference>
<dbReference type="GeneID" id="26839249"/>
<dbReference type="RefSeq" id="XP_015468129.1">
    <property type="nucleotide sequence ID" value="XM_015611070.1"/>
</dbReference>
<dbReference type="AlphaFoldDB" id="A0A0V1Q0L9"/>
<sequence>MSLEHDEQMIDRLSSNFQEVKSKEEKTLEELQLSKQELMNKQNREFLEELFKDNASTPVKIKNIQVTNSQSFRNNFLQTQLQPLLSNNLSTLTKLTENIDQVTHNFTKLGLVENLLVTLNPIPKTYLSRGKPSIDIVPIFNIIPVKRFYAKTGTNIGNGEGDGYIQFQIKNIFGGAENLTFDAITGTRTQSSYLLNYNQPIFNNANYIWENLAYLNVKKLHWLNSDLDVKGMTNKIYTQYKLPINHELIFENCWRCLTNNQSKSLDVLNQLGNNFKSSIMYNWRYESRNNIHLPTSGKFLRLGIEYSGLWSFNSSHFIKSVMESQFAYKLNKYHSIIMSCKSGLIFSKDNATPLLDRFYIGGPNDVRAFTLNGLGPKNYNSSIGGDVFLNGGLSLISKFPRVSDDSNFKIHNFINFGKLLPLDKSKTSMETIKNLTTEFSIGYGFGVLYNHPMARFELNFVLPIASHERDYIRKGLQYGIGISFL</sequence>
<dbReference type="Pfam" id="PF01103">
    <property type="entry name" value="Omp85"/>
    <property type="match status" value="1"/>
</dbReference>
<dbReference type="EMBL" id="LMYN01000037">
    <property type="protein sequence ID" value="KSA02027.1"/>
    <property type="molecule type" value="Genomic_DNA"/>
</dbReference>
<keyword evidence="3" id="KW-1134">Transmembrane beta strand</keyword>
<evidence type="ECO:0000256" key="1">
    <source>
        <dbReference type="ARBA" id="ARBA00004374"/>
    </source>
</evidence>